<feature type="chain" id="PRO_5027752483" evidence="1">
    <location>
        <begin position="26"/>
        <end position="62"/>
    </location>
</feature>
<dbReference type="Proteomes" id="UP000886042">
    <property type="component" value="Unassembled WGS sequence"/>
</dbReference>
<dbReference type="EMBL" id="DRMN01000142">
    <property type="protein sequence ID" value="HFB54692.1"/>
    <property type="molecule type" value="Genomic_DNA"/>
</dbReference>
<proteinExistence type="predicted"/>
<comment type="caution">
    <text evidence="2">The sequence shown here is derived from an EMBL/GenBank/DDBJ whole genome shotgun (WGS) entry which is preliminary data.</text>
</comment>
<keyword evidence="1" id="KW-0732">Signal</keyword>
<reference evidence="2" key="1">
    <citation type="journal article" date="2020" name="mSystems">
        <title>Genome- and Community-Level Interaction Insights into Carbon Utilization and Element Cycling Functions of Hydrothermarchaeota in Hydrothermal Sediment.</title>
        <authorList>
            <person name="Zhou Z."/>
            <person name="Liu Y."/>
            <person name="Xu W."/>
            <person name="Pan J."/>
            <person name="Luo Z.H."/>
            <person name="Li M."/>
        </authorList>
    </citation>
    <scope>NUCLEOTIDE SEQUENCE [LARGE SCALE GENOMIC DNA]</scope>
    <source>
        <strain evidence="2">HyVt-489</strain>
    </source>
</reference>
<accession>A0A7C3G885</accession>
<organism evidence="2">
    <name type="scientific">Hellea balneolensis</name>
    <dbReference type="NCBI Taxonomy" id="287478"/>
    <lineage>
        <taxon>Bacteria</taxon>
        <taxon>Pseudomonadati</taxon>
        <taxon>Pseudomonadota</taxon>
        <taxon>Alphaproteobacteria</taxon>
        <taxon>Maricaulales</taxon>
        <taxon>Robiginitomaculaceae</taxon>
        <taxon>Hellea</taxon>
    </lineage>
</organism>
<sequence length="62" mass="6530">MVMWALPTVLGAALLVGAGASQAVAAPITFNTALPVSDEEVLLRQQIHYTHASDRLAGTLRD</sequence>
<evidence type="ECO:0000313" key="2">
    <source>
        <dbReference type="EMBL" id="HFB54692.1"/>
    </source>
</evidence>
<evidence type="ECO:0000256" key="1">
    <source>
        <dbReference type="SAM" id="SignalP"/>
    </source>
</evidence>
<protein>
    <submittedName>
        <fullName evidence="2">Uncharacterized protein</fullName>
    </submittedName>
</protein>
<gene>
    <name evidence="2" type="ORF">ENJ46_02115</name>
</gene>
<feature type="non-terminal residue" evidence="2">
    <location>
        <position position="62"/>
    </location>
</feature>
<feature type="signal peptide" evidence="1">
    <location>
        <begin position="1"/>
        <end position="25"/>
    </location>
</feature>
<dbReference type="AlphaFoldDB" id="A0A7C3G885"/>
<name>A0A7C3G885_9PROT</name>